<protein>
    <submittedName>
        <fullName evidence="3">Uncharacterized protein</fullName>
    </submittedName>
</protein>
<organism evidence="3 4">
    <name type="scientific">Araneus ventricosus</name>
    <name type="common">Orbweaver spider</name>
    <name type="synonym">Epeira ventricosa</name>
    <dbReference type="NCBI Taxonomy" id="182803"/>
    <lineage>
        <taxon>Eukaryota</taxon>
        <taxon>Metazoa</taxon>
        <taxon>Ecdysozoa</taxon>
        <taxon>Arthropoda</taxon>
        <taxon>Chelicerata</taxon>
        <taxon>Arachnida</taxon>
        <taxon>Araneae</taxon>
        <taxon>Araneomorphae</taxon>
        <taxon>Entelegynae</taxon>
        <taxon>Araneoidea</taxon>
        <taxon>Araneidae</taxon>
        <taxon>Araneus</taxon>
    </lineage>
</organism>
<keyword evidence="2" id="KW-0812">Transmembrane</keyword>
<gene>
    <name evidence="3" type="ORF">AVEN_87413_1</name>
</gene>
<dbReference type="Proteomes" id="UP000499080">
    <property type="component" value="Unassembled WGS sequence"/>
</dbReference>
<proteinExistence type="predicted"/>
<sequence>MSEQVNELKKSREPLLQSMNKRDLRESPKPFSSVVGSYFLCGSGFVSMAAFCYSCLAALFQYHNVIFSPVPC</sequence>
<comment type="caution">
    <text evidence="3">The sequence shown here is derived from an EMBL/GenBank/DDBJ whole genome shotgun (WGS) entry which is preliminary data.</text>
</comment>
<keyword evidence="4" id="KW-1185">Reference proteome</keyword>
<keyword evidence="2" id="KW-0472">Membrane</keyword>
<feature type="transmembrane region" description="Helical" evidence="2">
    <location>
        <begin position="37"/>
        <end position="60"/>
    </location>
</feature>
<evidence type="ECO:0000313" key="3">
    <source>
        <dbReference type="EMBL" id="GBN27585.1"/>
    </source>
</evidence>
<evidence type="ECO:0000256" key="2">
    <source>
        <dbReference type="SAM" id="Phobius"/>
    </source>
</evidence>
<dbReference type="AlphaFoldDB" id="A0A4Y2MKA7"/>
<feature type="region of interest" description="Disordered" evidence="1">
    <location>
        <begin position="1"/>
        <end position="30"/>
    </location>
</feature>
<name>A0A4Y2MKA7_ARAVE</name>
<reference evidence="3 4" key="1">
    <citation type="journal article" date="2019" name="Sci. Rep.">
        <title>Orb-weaving spider Araneus ventricosus genome elucidates the spidroin gene catalogue.</title>
        <authorList>
            <person name="Kono N."/>
            <person name="Nakamura H."/>
            <person name="Ohtoshi R."/>
            <person name="Moran D.A.P."/>
            <person name="Shinohara A."/>
            <person name="Yoshida Y."/>
            <person name="Fujiwara M."/>
            <person name="Mori M."/>
            <person name="Tomita M."/>
            <person name="Arakawa K."/>
        </authorList>
    </citation>
    <scope>NUCLEOTIDE SEQUENCE [LARGE SCALE GENOMIC DNA]</scope>
</reference>
<dbReference type="EMBL" id="BGPR01007529">
    <property type="protein sequence ID" value="GBN27585.1"/>
    <property type="molecule type" value="Genomic_DNA"/>
</dbReference>
<keyword evidence="2" id="KW-1133">Transmembrane helix</keyword>
<accession>A0A4Y2MKA7</accession>
<feature type="compositionally biased region" description="Basic and acidic residues" evidence="1">
    <location>
        <begin position="1"/>
        <end position="13"/>
    </location>
</feature>
<evidence type="ECO:0000256" key="1">
    <source>
        <dbReference type="SAM" id="MobiDB-lite"/>
    </source>
</evidence>
<evidence type="ECO:0000313" key="4">
    <source>
        <dbReference type="Proteomes" id="UP000499080"/>
    </source>
</evidence>